<dbReference type="AlphaFoldDB" id="A0A5R8WLK7"/>
<evidence type="ECO:0008006" key="3">
    <source>
        <dbReference type="Google" id="ProtNLM"/>
    </source>
</evidence>
<proteinExistence type="predicted"/>
<dbReference type="Proteomes" id="UP000305517">
    <property type="component" value="Unassembled WGS sequence"/>
</dbReference>
<accession>A0A5R8WLK7</accession>
<dbReference type="OrthoDB" id="884362at2"/>
<keyword evidence="2" id="KW-1185">Reference proteome</keyword>
<dbReference type="EMBL" id="VAJM01000013">
    <property type="protein sequence ID" value="TLM89555.1"/>
    <property type="molecule type" value="Genomic_DNA"/>
</dbReference>
<name>A0A5R8WLK7_9BACT</name>
<organism evidence="1 2">
    <name type="scientific">Hymenobacter jeollabukensis</name>
    <dbReference type="NCBI Taxonomy" id="2025313"/>
    <lineage>
        <taxon>Bacteria</taxon>
        <taxon>Pseudomonadati</taxon>
        <taxon>Bacteroidota</taxon>
        <taxon>Cytophagia</taxon>
        <taxon>Cytophagales</taxon>
        <taxon>Hymenobacteraceae</taxon>
        <taxon>Hymenobacter</taxon>
    </lineage>
</organism>
<sequence length="139" mass="15687">MLPPSCSIQYRPDLQVLVARWPADAPFAQLQADFEALLLASVAHRAHRWLLDVRRREDLAPELAEWTTHDFFPRAAAALGAPPLRIATLASPARMAVYEQSEFQRRTLAYGQEATRPYRLQLFGDEGGAMQWLRPGSES</sequence>
<dbReference type="RefSeq" id="WP_138080667.1">
    <property type="nucleotide sequence ID" value="NZ_VAJM01000013.1"/>
</dbReference>
<protein>
    <recommendedName>
        <fullName evidence="3">STAS/SEC14 domain-containing protein</fullName>
    </recommendedName>
</protein>
<gene>
    <name evidence="1" type="ORF">FDY95_21015</name>
</gene>
<comment type="caution">
    <text evidence="1">The sequence shown here is derived from an EMBL/GenBank/DDBJ whole genome shotgun (WGS) entry which is preliminary data.</text>
</comment>
<reference evidence="1 2" key="1">
    <citation type="submission" date="2019-05" db="EMBL/GenBank/DDBJ databases">
        <title>Hymenobacter edaphi sp. nov., isolated from abandoned arsenic-contaminated farmland soil.</title>
        <authorList>
            <person name="Nie L."/>
        </authorList>
    </citation>
    <scope>NUCLEOTIDE SEQUENCE [LARGE SCALE GENOMIC DNA]</scope>
    <source>
        <strain evidence="1 2">1-3-3-8</strain>
    </source>
</reference>
<evidence type="ECO:0000313" key="2">
    <source>
        <dbReference type="Proteomes" id="UP000305517"/>
    </source>
</evidence>
<evidence type="ECO:0000313" key="1">
    <source>
        <dbReference type="EMBL" id="TLM89555.1"/>
    </source>
</evidence>